<feature type="compositionally biased region" description="Basic and acidic residues" evidence="1">
    <location>
        <begin position="135"/>
        <end position="149"/>
    </location>
</feature>
<evidence type="ECO:0000313" key="3">
    <source>
        <dbReference type="Proteomes" id="UP000515162"/>
    </source>
</evidence>
<feature type="chain" id="PRO_5028445003" evidence="2">
    <location>
        <begin position="27"/>
        <end position="218"/>
    </location>
</feature>
<accession>A0A6P8LDI9</accession>
<dbReference type="Proteomes" id="UP000515162">
    <property type="component" value="Chromosome 2L"/>
</dbReference>
<sequence>MSRFPRGLKFILVLVTILQALNMITGNPRGGSRSSSSSSGSSSRSSYGSGYGSSYGSGYGSSYGSRSGSSYGSGYRSNYGSTYGSVSSRSYSPPSYSSLPKTFSFPKIDLGHNLPKGPPPAYSAHDTVGGAPTNIRERPPAYKPRDKPYRNPNSGSLYRNQYQRWTTSSSKSNRNYQDTYNSTIDYMYSAATSSHYPTNGYTYLILISTFLYVCGTLL</sequence>
<keyword evidence="3" id="KW-1185">Reference proteome</keyword>
<gene>
    <name evidence="4" type="primary">LOC117149674</name>
</gene>
<dbReference type="PANTHER" id="PTHR38572">
    <property type="entry name" value="BCDNA.GH07269-RELATED"/>
    <property type="match status" value="1"/>
</dbReference>
<dbReference type="GeneID" id="117149674"/>
<feature type="signal peptide" evidence="2">
    <location>
        <begin position="1"/>
        <end position="26"/>
    </location>
</feature>
<evidence type="ECO:0000256" key="2">
    <source>
        <dbReference type="SAM" id="SignalP"/>
    </source>
</evidence>
<evidence type="ECO:0000313" key="4">
    <source>
        <dbReference type="RefSeq" id="XP_033172701.1"/>
    </source>
</evidence>
<proteinExistence type="predicted"/>
<feature type="region of interest" description="Disordered" evidence="1">
    <location>
        <begin position="114"/>
        <end position="157"/>
    </location>
</feature>
<feature type="region of interest" description="Disordered" evidence="1">
    <location>
        <begin position="26"/>
        <end position="50"/>
    </location>
</feature>
<organism evidence="3 4">
    <name type="scientific">Drosophila mauritiana</name>
    <name type="common">Fruit fly</name>
    <dbReference type="NCBI Taxonomy" id="7226"/>
    <lineage>
        <taxon>Eukaryota</taxon>
        <taxon>Metazoa</taxon>
        <taxon>Ecdysozoa</taxon>
        <taxon>Arthropoda</taxon>
        <taxon>Hexapoda</taxon>
        <taxon>Insecta</taxon>
        <taxon>Pterygota</taxon>
        <taxon>Neoptera</taxon>
        <taxon>Endopterygota</taxon>
        <taxon>Diptera</taxon>
        <taxon>Brachycera</taxon>
        <taxon>Muscomorpha</taxon>
        <taxon>Ephydroidea</taxon>
        <taxon>Drosophilidae</taxon>
        <taxon>Drosophila</taxon>
        <taxon>Sophophora</taxon>
    </lineage>
</organism>
<protein>
    <submittedName>
        <fullName evidence="4">Velvet complex subunit B</fullName>
    </submittedName>
</protein>
<reference evidence="4" key="1">
    <citation type="submission" date="2025-08" db="UniProtKB">
        <authorList>
            <consortium name="RefSeq"/>
        </authorList>
    </citation>
    <scope>IDENTIFICATION</scope>
    <source>
        <strain evidence="4">Mau12</strain>
        <tissue evidence="4">Whole Body</tissue>
    </source>
</reference>
<dbReference type="AlphaFoldDB" id="A0A6P8LDI9"/>
<dbReference type="PANTHER" id="PTHR38572:SF1">
    <property type="entry name" value="BCDNA.GH07269-RELATED"/>
    <property type="match status" value="1"/>
</dbReference>
<evidence type="ECO:0000256" key="1">
    <source>
        <dbReference type="SAM" id="MobiDB-lite"/>
    </source>
</evidence>
<name>A0A6P8LDI9_DROMA</name>
<dbReference type="RefSeq" id="XP_033172701.1">
    <property type="nucleotide sequence ID" value="XM_033316810.1"/>
</dbReference>
<keyword evidence="2" id="KW-0732">Signal</keyword>
<feature type="compositionally biased region" description="Low complexity" evidence="1">
    <location>
        <begin position="30"/>
        <end position="48"/>
    </location>
</feature>